<gene>
    <name evidence="2" type="ORF">AJ80_06886</name>
</gene>
<keyword evidence="1" id="KW-0732">Signal</keyword>
<feature type="signal peptide" evidence="1">
    <location>
        <begin position="1"/>
        <end position="17"/>
    </location>
</feature>
<dbReference type="PANTHER" id="PTHR35567">
    <property type="entry name" value="MALATE DEHYDROGENASE (AFU_ORTHOLOGUE AFUA_2G13800)"/>
    <property type="match status" value="1"/>
</dbReference>
<dbReference type="InterPro" id="IPR021706">
    <property type="entry name" value="DUF2990"/>
</dbReference>
<dbReference type="PANTHER" id="PTHR35567:SF1">
    <property type="entry name" value="CONSERVED FUNGAL PROTEIN (AFU_ORTHOLOGUE AFUA_1G14230)"/>
    <property type="match status" value="1"/>
</dbReference>
<sequence>MRPILLIAASMASMALAAPSGWSAEKAKFYSAVSKLISKRDSHDGPSCDLSKAVLPVTYDPLAEVPEGQKLLHVGVGRGTQNYTCSSPSAKEEPKAQGALATIFEASCIAANYPFLLSLLPNIALESTNPPRTAEGFGPTDMSVLGFHYFSDGTTAVFDLKGSGASSVAKDSAVDAPLTAIKGVGTELEGAVPWLLLKSVESSTGQVKSIYRTNTAGGSPPKNCAGQPEVIPIQYAAEYWFYG</sequence>
<dbReference type="Pfam" id="PF11937">
    <property type="entry name" value="DUF3455"/>
    <property type="match status" value="1"/>
</dbReference>
<accession>A0A2B7XUA6</accession>
<protein>
    <recommendedName>
        <fullName evidence="4">Malate dehydrogenase</fullName>
    </recommendedName>
</protein>
<evidence type="ECO:0000256" key="1">
    <source>
        <dbReference type="SAM" id="SignalP"/>
    </source>
</evidence>
<reference evidence="2 3" key="1">
    <citation type="submission" date="2017-10" db="EMBL/GenBank/DDBJ databases">
        <title>Comparative genomics in systemic dimorphic fungi from Ajellomycetaceae.</title>
        <authorList>
            <person name="Munoz J.F."/>
            <person name="Mcewen J.G."/>
            <person name="Clay O.K."/>
            <person name="Cuomo C.A."/>
        </authorList>
    </citation>
    <scope>NUCLEOTIDE SEQUENCE [LARGE SCALE GENOMIC DNA]</scope>
    <source>
        <strain evidence="2 3">UAMH7299</strain>
    </source>
</reference>
<dbReference type="OrthoDB" id="1859733at2759"/>
<dbReference type="Pfam" id="PF11693">
    <property type="entry name" value="DUF2990"/>
    <property type="match status" value="1"/>
</dbReference>
<feature type="chain" id="PRO_5012993400" description="Malate dehydrogenase" evidence="1">
    <location>
        <begin position="18"/>
        <end position="243"/>
    </location>
</feature>
<proteinExistence type="predicted"/>
<dbReference type="Proteomes" id="UP000224634">
    <property type="component" value="Unassembled WGS sequence"/>
</dbReference>
<keyword evidence="3" id="KW-1185">Reference proteome</keyword>
<dbReference type="EMBL" id="PDNA01000123">
    <property type="protein sequence ID" value="PGH12067.1"/>
    <property type="molecule type" value="Genomic_DNA"/>
</dbReference>
<evidence type="ECO:0008006" key="4">
    <source>
        <dbReference type="Google" id="ProtNLM"/>
    </source>
</evidence>
<evidence type="ECO:0000313" key="2">
    <source>
        <dbReference type="EMBL" id="PGH12067.1"/>
    </source>
</evidence>
<comment type="caution">
    <text evidence="2">The sequence shown here is derived from an EMBL/GenBank/DDBJ whole genome shotgun (WGS) entry which is preliminary data.</text>
</comment>
<organism evidence="2 3">
    <name type="scientific">Polytolypa hystricis (strain UAMH7299)</name>
    <dbReference type="NCBI Taxonomy" id="1447883"/>
    <lineage>
        <taxon>Eukaryota</taxon>
        <taxon>Fungi</taxon>
        <taxon>Dikarya</taxon>
        <taxon>Ascomycota</taxon>
        <taxon>Pezizomycotina</taxon>
        <taxon>Eurotiomycetes</taxon>
        <taxon>Eurotiomycetidae</taxon>
        <taxon>Onygenales</taxon>
        <taxon>Onygenales incertae sedis</taxon>
        <taxon>Polytolypa</taxon>
    </lineage>
</organism>
<name>A0A2B7XUA6_POLH7</name>
<evidence type="ECO:0000313" key="3">
    <source>
        <dbReference type="Proteomes" id="UP000224634"/>
    </source>
</evidence>
<dbReference type="InterPro" id="IPR021851">
    <property type="entry name" value="DUF3455"/>
</dbReference>
<dbReference type="AlphaFoldDB" id="A0A2B7XUA6"/>